<proteinExistence type="inferred from homology"/>
<dbReference type="Proteomes" id="UP000008291">
    <property type="component" value="Chromosome"/>
</dbReference>
<dbReference type="PANTHER" id="PTHR43000">
    <property type="entry name" value="DTDP-D-GLUCOSE 4,6-DEHYDRATASE-RELATED"/>
    <property type="match status" value="1"/>
</dbReference>
<dbReference type="InterPro" id="IPR036291">
    <property type="entry name" value="NAD(P)-bd_dom_sf"/>
</dbReference>
<dbReference type="SUPFAM" id="SSF51735">
    <property type="entry name" value="NAD(P)-binding Rossmann-fold domains"/>
    <property type="match status" value="1"/>
</dbReference>
<protein>
    <submittedName>
        <fullName evidence="4">Putative UDP-glucose 4-epimerase</fullName>
    </submittedName>
</protein>
<dbReference type="HOGENOM" id="CLU_007383_6_1_4"/>
<reference evidence="4 5" key="1">
    <citation type="journal article" date="2006" name="J. Bacteriol.">
        <title>The genome sequence of the obligately chemolithoautotrophic, facultatively anaerobic bacterium Thiobacillus denitrificans.</title>
        <authorList>
            <person name="Beller H.R."/>
            <person name="Chain P.S."/>
            <person name="Letain T.E."/>
            <person name="Chakicherla A."/>
            <person name="Larimer F.W."/>
            <person name="Richardson P.M."/>
            <person name="Coleman M.A."/>
            <person name="Wood A.P."/>
            <person name="Kelly D.P."/>
        </authorList>
    </citation>
    <scope>NUCLEOTIDE SEQUENCE [LARGE SCALE GENOMIC DNA]</scope>
    <source>
        <strain evidence="4 5">ATCC 25259</strain>
    </source>
</reference>
<evidence type="ECO:0000256" key="2">
    <source>
        <dbReference type="ARBA" id="ARBA00007637"/>
    </source>
</evidence>
<comment type="pathway">
    <text evidence="1">Bacterial outer membrane biogenesis; LPS O-antigen biosynthesis.</text>
</comment>
<evidence type="ECO:0000256" key="1">
    <source>
        <dbReference type="ARBA" id="ARBA00005125"/>
    </source>
</evidence>
<gene>
    <name evidence="4" type="ordered locus">Tbd_1873</name>
</gene>
<dbReference type="CDD" id="cd05232">
    <property type="entry name" value="UDP_G4E_4_SDR_e"/>
    <property type="match status" value="1"/>
</dbReference>
<dbReference type="DNASU" id="3673983"/>
<name>Q3SHR0_THIDA</name>
<comment type="similarity">
    <text evidence="2">Belongs to the NAD(P)-dependent epimerase/dehydratase family.</text>
</comment>
<accession>Q3SHR0</accession>
<evidence type="ECO:0000259" key="3">
    <source>
        <dbReference type="Pfam" id="PF01370"/>
    </source>
</evidence>
<dbReference type="Gene3D" id="3.40.50.720">
    <property type="entry name" value="NAD(P)-binding Rossmann-like Domain"/>
    <property type="match status" value="1"/>
</dbReference>
<dbReference type="AlphaFoldDB" id="Q3SHR0"/>
<dbReference type="Pfam" id="PF01370">
    <property type="entry name" value="Epimerase"/>
    <property type="match status" value="1"/>
</dbReference>
<evidence type="ECO:0000313" key="4">
    <source>
        <dbReference type="EMBL" id="AAZ97826.1"/>
    </source>
</evidence>
<dbReference type="RefSeq" id="WP_011312385.1">
    <property type="nucleotide sequence ID" value="NC_007404.1"/>
</dbReference>
<organism evidence="4 5">
    <name type="scientific">Thiobacillus denitrificans (strain ATCC 25259 / T1)</name>
    <dbReference type="NCBI Taxonomy" id="292415"/>
    <lineage>
        <taxon>Bacteria</taxon>
        <taxon>Pseudomonadati</taxon>
        <taxon>Pseudomonadota</taxon>
        <taxon>Betaproteobacteria</taxon>
        <taxon>Nitrosomonadales</taxon>
        <taxon>Thiobacillaceae</taxon>
        <taxon>Thiobacillus</taxon>
    </lineage>
</organism>
<dbReference type="STRING" id="292415.Tbd_1873"/>
<dbReference type="KEGG" id="tbd:Tbd_1873"/>
<dbReference type="EMBL" id="CP000116">
    <property type="protein sequence ID" value="AAZ97826.1"/>
    <property type="molecule type" value="Genomic_DNA"/>
</dbReference>
<evidence type="ECO:0000313" key="5">
    <source>
        <dbReference type="Proteomes" id="UP000008291"/>
    </source>
</evidence>
<keyword evidence="5" id="KW-1185">Reference proteome</keyword>
<feature type="domain" description="NAD-dependent epimerase/dehydratase" evidence="3">
    <location>
        <begin position="4"/>
        <end position="221"/>
    </location>
</feature>
<dbReference type="eggNOG" id="COG0451">
    <property type="taxonomic scope" value="Bacteria"/>
</dbReference>
<dbReference type="InterPro" id="IPR001509">
    <property type="entry name" value="Epimerase_deHydtase"/>
</dbReference>
<dbReference type="OrthoDB" id="9801056at2"/>
<sequence>MRILASGAAGFVGRALCSQLSRRGHVTIPAVRRESRLAGEFVVGDIDGGTEWSAALAGCDAVVHLAARVHVMHDIPTDPHALYRAINTDATLNLARQAAEVGVKRFLFISTIKVNGEGRDAAYCETDTPAPEDAYAISKWEAEQGLWRIARETGLEVVILRPPLVYGPGVKANFRRLLDTVERGWPLPLGAIENRRSLLYLGNFVDAIRLCIEHPAAAGQTFLIDDGQPVSTPELVRAVARALGRPARLIPVPARALMLAGAIVGKRSAVDRLTGSLWVDASLIRERLGWTPPYSMADGLAATVAR</sequence>